<reference evidence="2" key="2">
    <citation type="submission" date="2013-04" db="UniProtKB">
        <authorList>
            <consortium name="EnsemblPlants"/>
        </authorList>
    </citation>
    <scope>IDENTIFICATION</scope>
</reference>
<evidence type="ECO:0000313" key="3">
    <source>
        <dbReference type="Proteomes" id="UP000006038"/>
    </source>
</evidence>
<reference evidence="2" key="1">
    <citation type="journal article" date="2013" name="Nat. Commun.">
        <title>Whole-genome sequencing of Oryza brachyantha reveals mechanisms underlying Oryza genome evolution.</title>
        <authorList>
            <person name="Chen J."/>
            <person name="Huang Q."/>
            <person name="Gao D."/>
            <person name="Wang J."/>
            <person name="Lang Y."/>
            <person name="Liu T."/>
            <person name="Li B."/>
            <person name="Bai Z."/>
            <person name="Luis Goicoechea J."/>
            <person name="Liang C."/>
            <person name="Chen C."/>
            <person name="Zhang W."/>
            <person name="Sun S."/>
            <person name="Liao Y."/>
            <person name="Zhang X."/>
            <person name="Yang L."/>
            <person name="Song C."/>
            <person name="Wang M."/>
            <person name="Shi J."/>
            <person name="Liu G."/>
            <person name="Liu J."/>
            <person name="Zhou H."/>
            <person name="Zhou W."/>
            <person name="Yu Q."/>
            <person name="An N."/>
            <person name="Chen Y."/>
            <person name="Cai Q."/>
            <person name="Wang B."/>
            <person name="Liu B."/>
            <person name="Min J."/>
            <person name="Huang Y."/>
            <person name="Wu H."/>
            <person name="Li Z."/>
            <person name="Zhang Y."/>
            <person name="Yin Y."/>
            <person name="Song W."/>
            <person name="Jiang J."/>
            <person name="Jackson S.A."/>
            <person name="Wing R.A."/>
            <person name="Wang J."/>
            <person name="Chen M."/>
        </authorList>
    </citation>
    <scope>NUCLEOTIDE SEQUENCE [LARGE SCALE GENOMIC DNA]</scope>
    <source>
        <strain evidence="2">cv. IRGC 101232</strain>
    </source>
</reference>
<sequence>MPSPVGSDSAFCDPVSATSTPHSSMRKSTAHIDDTPSTSSSAGCLCLSERAIDRSPCVRDQGKVHQDSFVRSGGARRRGVWLVTEELADGGEIVGDAGGGLVVDDADGLDGVGRVAAELVVERGEVGALAPVALHHVHLEVEALLLVDPQQAELPDQERHDAVPRRQRVRQRALPRPRPCIHRAPPLRLSRRPPPWTAPRRDEASARYRWWGRGRGCRWWS</sequence>
<keyword evidence="3" id="KW-1185">Reference proteome</keyword>
<dbReference type="Gramene" id="OB08G26570.1">
    <property type="protein sequence ID" value="OB08G26570.1"/>
    <property type="gene ID" value="OB08G26570"/>
</dbReference>
<dbReference type="EnsemblPlants" id="OB08G26570.1">
    <property type="protein sequence ID" value="OB08G26570.1"/>
    <property type="gene ID" value="OB08G26570"/>
</dbReference>
<evidence type="ECO:0000256" key="1">
    <source>
        <dbReference type="SAM" id="MobiDB-lite"/>
    </source>
</evidence>
<dbReference type="Proteomes" id="UP000006038">
    <property type="component" value="Chromosome 8"/>
</dbReference>
<dbReference type="AlphaFoldDB" id="J3MU76"/>
<name>J3MU76_ORYBR</name>
<dbReference type="HOGENOM" id="CLU_1252336_0_0_1"/>
<evidence type="ECO:0000313" key="2">
    <source>
        <dbReference type="EnsemblPlants" id="OB08G26570.1"/>
    </source>
</evidence>
<proteinExistence type="predicted"/>
<protein>
    <submittedName>
        <fullName evidence="2">Uncharacterized protein</fullName>
    </submittedName>
</protein>
<accession>J3MU76</accession>
<feature type="region of interest" description="Disordered" evidence="1">
    <location>
        <begin position="1"/>
        <end position="41"/>
    </location>
</feature>
<organism evidence="2">
    <name type="scientific">Oryza brachyantha</name>
    <name type="common">malo sina</name>
    <dbReference type="NCBI Taxonomy" id="4533"/>
    <lineage>
        <taxon>Eukaryota</taxon>
        <taxon>Viridiplantae</taxon>
        <taxon>Streptophyta</taxon>
        <taxon>Embryophyta</taxon>
        <taxon>Tracheophyta</taxon>
        <taxon>Spermatophyta</taxon>
        <taxon>Magnoliopsida</taxon>
        <taxon>Liliopsida</taxon>
        <taxon>Poales</taxon>
        <taxon>Poaceae</taxon>
        <taxon>BOP clade</taxon>
        <taxon>Oryzoideae</taxon>
        <taxon>Oryzeae</taxon>
        <taxon>Oryzinae</taxon>
        <taxon>Oryza</taxon>
    </lineage>
</organism>